<dbReference type="EMBL" id="BMXA01000001">
    <property type="protein sequence ID" value="GHA02500.1"/>
    <property type="molecule type" value="Genomic_DNA"/>
</dbReference>
<dbReference type="PROSITE" id="PS51686">
    <property type="entry name" value="SAM_MT_RSMB_NOP"/>
    <property type="match status" value="1"/>
</dbReference>
<dbReference type="PRINTS" id="PR02008">
    <property type="entry name" value="RCMTFAMILY"/>
</dbReference>
<dbReference type="PANTHER" id="PTHR22807:SF53">
    <property type="entry name" value="RIBOSOMAL RNA SMALL SUBUNIT METHYLTRANSFERASE B-RELATED"/>
    <property type="match status" value="1"/>
</dbReference>
<dbReference type="PANTHER" id="PTHR22807">
    <property type="entry name" value="NOP2 YEAST -RELATED NOL1/NOP2/FMU SUN DOMAIN-CONTAINING"/>
    <property type="match status" value="1"/>
</dbReference>
<feature type="binding site" evidence="5">
    <location>
        <position position="309"/>
    </location>
    <ligand>
        <name>S-adenosyl-L-methionine</name>
        <dbReference type="ChEBI" id="CHEBI:59789"/>
    </ligand>
</feature>
<dbReference type="Gene3D" id="3.30.70.1170">
    <property type="entry name" value="Sun protein, domain 3"/>
    <property type="match status" value="1"/>
</dbReference>
<comment type="caution">
    <text evidence="5">Lacks conserved residue(s) required for the propagation of feature annotation.</text>
</comment>
<feature type="active site" description="Nucleophile" evidence="5">
    <location>
        <position position="362"/>
    </location>
</feature>
<reference evidence="7" key="1">
    <citation type="journal article" date="2014" name="Int. J. Syst. Evol. Microbiol.">
        <title>Complete genome sequence of Corynebacterium casei LMG S-19264T (=DSM 44701T), isolated from a smear-ripened cheese.</title>
        <authorList>
            <consortium name="US DOE Joint Genome Institute (JGI-PGF)"/>
            <person name="Walter F."/>
            <person name="Albersmeier A."/>
            <person name="Kalinowski J."/>
            <person name="Ruckert C."/>
        </authorList>
    </citation>
    <scope>NUCLEOTIDE SEQUENCE</scope>
    <source>
        <strain evidence="7">KCTC 12711</strain>
    </source>
</reference>
<dbReference type="Proteomes" id="UP000614811">
    <property type="component" value="Unassembled WGS sequence"/>
</dbReference>
<dbReference type="InterPro" id="IPR054728">
    <property type="entry name" value="RsmB-like_ferredoxin"/>
</dbReference>
<gene>
    <name evidence="7" type="ORF">GCM10008090_09820</name>
</gene>
<sequence length="430" mass="47083">MKPAAQIQATIELLDERDETQYPADRLMAGYFKQRRYIGSKDKAAISEHFYAVLRQRNALGYLLSSVSLPVDNRGLVAVLNHMQGQAVAALFNGDRYSPVPFSADILAKLASIDSAVLETAPQHVRLNYPEWLEPSLSASLGDRLDTEMLAMSDRASTDIRVNTLKASRDQLLANLTQQGLSATPTPLSPWGLRFDGRVALFNLQAFRDGWFEVQDEGSQLLAWLTQVQAGQTVVDFCAGAGGKSLAMAAMMGNKGALYACDVHSKRLGQLAKRKNRAGVHNIRTHVLSSEQDKWVKQHAGRADMVLVDAPCSGTGTWRRSPDSRWNLTPIDVDELVALQRSILTSAQRLVKPGGKLVYATCSLLNVENHDQAAWFAAEFTDFVAAPLPSPDSLGVAHESVIVNANTFQTLPALSDTDAFFLSAFERQAK</sequence>
<evidence type="ECO:0000259" key="6">
    <source>
        <dbReference type="PROSITE" id="PS51686"/>
    </source>
</evidence>
<keyword evidence="3 5" id="KW-0949">S-adenosyl-L-methionine</keyword>
<dbReference type="GO" id="GO:0001510">
    <property type="term" value="P:RNA methylation"/>
    <property type="evidence" value="ECO:0007669"/>
    <property type="project" value="InterPro"/>
</dbReference>
<feature type="binding site" evidence="5">
    <location>
        <position position="262"/>
    </location>
    <ligand>
        <name>S-adenosyl-L-methionine</name>
        <dbReference type="ChEBI" id="CHEBI:59789"/>
    </ligand>
</feature>
<dbReference type="Pfam" id="PF01189">
    <property type="entry name" value="Methyltr_RsmB-F"/>
    <property type="match status" value="1"/>
</dbReference>
<keyword evidence="8" id="KW-1185">Reference proteome</keyword>
<protein>
    <submittedName>
        <fullName evidence="7">rRNA cytosine-C5-methylase</fullName>
    </submittedName>
</protein>
<dbReference type="AlphaFoldDB" id="A0A918RML9"/>
<evidence type="ECO:0000313" key="8">
    <source>
        <dbReference type="Proteomes" id="UP000614811"/>
    </source>
</evidence>
<comment type="caution">
    <text evidence="7">The sequence shown here is derived from an EMBL/GenBank/DDBJ whole genome shotgun (WGS) entry which is preliminary data.</text>
</comment>
<comment type="similarity">
    <text evidence="5">Belongs to the class I-like SAM-binding methyltransferase superfamily. RsmB/NOP family.</text>
</comment>
<dbReference type="GO" id="GO:0003723">
    <property type="term" value="F:RNA binding"/>
    <property type="evidence" value="ECO:0007669"/>
    <property type="project" value="UniProtKB-UniRule"/>
</dbReference>
<dbReference type="Pfam" id="PF22458">
    <property type="entry name" value="RsmF-B_ferredox"/>
    <property type="match status" value="1"/>
</dbReference>
<keyword evidence="4 5" id="KW-0694">RNA-binding</keyword>
<evidence type="ECO:0000313" key="7">
    <source>
        <dbReference type="EMBL" id="GHA02500.1"/>
    </source>
</evidence>
<evidence type="ECO:0000256" key="3">
    <source>
        <dbReference type="ARBA" id="ARBA00022691"/>
    </source>
</evidence>
<dbReference type="InterPro" id="IPR023267">
    <property type="entry name" value="RCMT"/>
</dbReference>
<dbReference type="GO" id="GO:0008173">
    <property type="term" value="F:RNA methyltransferase activity"/>
    <property type="evidence" value="ECO:0007669"/>
    <property type="project" value="InterPro"/>
</dbReference>
<evidence type="ECO:0000256" key="2">
    <source>
        <dbReference type="ARBA" id="ARBA00022679"/>
    </source>
</evidence>
<evidence type="ECO:0000256" key="5">
    <source>
        <dbReference type="PROSITE-ProRule" id="PRU01023"/>
    </source>
</evidence>
<reference evidence="7" key="2">
    <citation type="submission" date="2020-09" db="EMBL/GenBank/DDBJ databases">
        <authorList>
            <person name="Sun Q."/>
            <person name="Kim S."/>
        </authorList>
    </citation>
    <scope>NUCLEOTIDE SEQUENCE</scope>
    <source>
        <strain evidence="7">KCTC 12711</strain>
    </source>
</reference>
<keyword evidence="2 5" id="KW-0808">Transferase</keyword>
<name>A0A918RML9_9GAMM</name>
<feature type="domain" description="SAM-dependent MTase RsmB/NOP-type" evidence="6">
    <location>
        <begin position="148"/>
        <end position="428"/>
    </location>
</feature>
<dbReference type="SUPFAM" id="SSF53335">
    <property type="entry name" value="S-adenosyl-L-methionine-dependent methyltransferases"/>
    <property type="match status" value="1"/>
</dbReference>
<dbReference type="InterPro" id="IPR029063">
    <property type="entry name" value="SAM-dependent_MTases_sf"/>
</dbReference>
<dbReference type="CDD" id="cd02440">
    <property type="entry name" value="AdoMet_MTases"/>
    <property type="match status" value="1"/>
</dbReference>
<evidence type="ECO:0000256" key="4">
    <source>
        <dbReference type="ARBA" id="ARBA00022884"/>
    </source>
</evidence>
<dbReference type="Gene3D" id="3.40.50.150">
    <property type="entry name" value="Vaccinia Virus protein VP39"/>
    <property type="match status" value="1"/>
</dbReference>
<accession>A0A918RML9</accession>
<dbReference type="RefSeq" id="WP_189398868.1">
    <property type="nucleotide sequence ID" value="NZ_BMXA01000001.1"/>
</dbReference>
<organism evidence="7 8">
    <name type="scientific">Arenicella chitinivorans</name>
    <dbReference type="NCBI Taxonomy" id="1329800"/>
    <lineage>
        <taxon>Bacteria</taxon>
        <taxon>Pseudomonadati</taxon>
        <taxon>Pseudomonadota</taxon>
        <taxon>Gammaproteobacteria</taxon>
        <taxon>Arenicellales</taxon>
        <taxon>Arenicellaceae</taxon>
        <taxon>Arenicella</taxon>
    </lineage>
</organism>
<dbReference type="InterPro" id="IPR049560">
    <property type="entry name" value="MeTrfase_RsmB-F_NOP2_cat"/>
</dbReference>
<dbReference type="InterPro" id="IPR001678">
    <property type="entry name" value="MeTrfase_RsmB-F_NOP2_dom"/>
</dbReference>
<proteinExistence type="inferred from homology"/>
<keyword evidence="1 5" id="KW-0489">Methyltransferase</keyword>
<evidence type="ECO:0000256" key="1">
    <source>
        <dbReference type="ARBA" id="ARBA00022603"/>
    </source>
</evidence>